<dbReference type="Gene3D" id="1.25.10.10">
    <property type="entry name" value="Leucine-rich Repeat Variant"/>
    <property type="match status" value="1"/>
</dbReference>
<dbReference type="SMART" id="SM01102">
    <property type="entry name" value="CRM1_C"/>
    <property type="match status" value="1"/>
</dbReference>
<gene>
    <name evidence="7" type="ORF">M9Y10_009791</name>
</gene>
<dbReference type="SUPFAM" id="SSF48371">
    <property type="entry name" value="ARM repeat"/>
    <property type="match status" value="1"/>
</dbReference>
<dbReference type="InterPro" id="IPR013598">
    <property type="entry name" value="Exportin-1/Importin-b-like"/>
</dbReference>
<dbReference type="Pfam" id="PF08767">
    <property type="entry name" value="CRM1_C"/>
    <property type="match status" value="1"/>
</dbReference>
<dbReference type="EMBL" id="JAPFFF010000015">
    <property type="protein sequence ID" value="KAK8866823.1"/>
    <property type="molecule type" value="Genomic_DNA"/>
</dbReference>
<dbReference type="InterPro" id="IPR014877">
    <property type="entry name" value="XPO1_C_dom"/>
</dbReference>
<sequence>MQNLGQVGVNVDLSILEQTCDIVMGGDGTNPNFDQANKSLMEFQNRDDAWIYAPKLIDNTTSIAAKFFGLQILHNLVKIKWAIMDQEQKESIKNFVCQHVFNWSQQEGVVNYVLNQIDAVLVELILKEWPQEWPSIVNDLISSATTEPRTCQNNLKVIAMLSHQVVDFGSQEMTSTRILQVSAALNGIAPDVFQLVEQVLSGTNDSQVIISSLEAFRYIVKWLDSHFIFETELLGALCNSFLINPQYQSYVLSIIGEIASKPNIPDRYTQIFPGIFDLIVTALRQTISDSNIVDLAFESPETIKSLTFTLSSILSAYGSVIEQSKQFESLGTALNWIIEIMNITDFDNFKTCCELWKTLIRRYYLEKNVVAFDFYNPFFPVIRRIMIKRMERPVEILIVEQDDGTIEKEVTKNSSQVDHYNTMRECLVFLSNIDGKDMVAAISERIEQLHQQYSIATLNSICWSAGAISGTLSYPDEKKFVIMVIKELLQLNSNENATKEDKATIASGIMFVCSSYPRFLTDNWSFLKEIEKKLFDFMQNDFPGVKEMAVDSFTRIAEKCRSKFLLPESNGDPAFIEILIRDFDGITSHLSNELRAEMIKATAIIIAGCRDDGQKGKLTHDLMVEMNNKWLFQINQFVANDPNCLINILFILRCNMFVASNVGLAYQGQLQTIIDQMITMYGSCCGTCTNMIAQGGDAMSQAEVFRICLQIKSTIIQILIKFTSTTNNIPVIKNTILPPITMKILEEYANSNPYCRIPELLTLMEIIISKVGDQTVSGFMNQIMMQLFKPSVDLICSEFDSFMQFRIPLTDFMSSVVKYAFNSYASLPADAITMMEKTIEWGCQHPNFDICKKNIQLLLDLFTATEKSTEQSFKNQFYASFYMSAVDTIFVVMTDTIHKFAFAEQAKLLRKLFSMQVEQRNPEMITELLYNKFQNRQPQFFSLVIQYLFSHVNSQTEFNDHLRDFLVEVKQVSSEDPDFFVEERNKEKLKNQKINEEIPGMTGPAEINDDLAFLE</sequence>
<dbReference type="InterPro" id="IPR001494">
    <property type="entry name" value="Importin-beta_N"/>
</dbReference>
<dbReference type="PANTHER" id="PTHR11223">
    <property type="entry name" value="EXPORTIN 1/5"/>
    <property type="match status" value="1"/>
</dbReference>
<dbReference type="InterPro" id="IPR041235">
    <property type="entry name" value="Exp1_repeat_2"/>
</dbReference>
<evidence type="ECO:0000256" key="1">
    <source>
        <dbReference type="ARBA" id="ARBA00004123"/>
    </source>
</evidence>
<evidence type="ECO:0000259" key="6">
    <source>
        <dbReference type="PROSITE" id="PS50166"/>
    </source>
</evidence>
<feature type="domain" description="Importin N-terminal" evidence="6">
    <location>
        <begin position="36"/>
        <end position="102"/>
    </location>
</feature>
<dbReference type="InterPro" id="IPR011989">
    <property type="entry name" value="ARM-like"/>
</dbReference>
<evidence type="ECO:0000256" key="3">
    <source>
        <dbReference type="ARBA" id="ARBA00022448"/>
    </source>
</evidence>
<comment type="similarity">
    <text evidence="2">Belongs to the exportin family.</text>
</comment>
<dbReference type="PANTHER" id="PTHR11223:SF2">
    <property type="entry name" value="EXPORTIN-1"/>
    <property type="match status" value="1"/>
</dbReference>
<keyword evidence="4" id="KW-0653">Protein transport</keyword>
<keyword evidence="8" id="KW-1185">Reference proteome</keyword>
<evidence type="ECO:0000313" key="8">
    <source>
        <dbReference type="Proteomes" id="UP001470230"/>
    </source>
</evidence>
<proteinExistence type="inferred from homology"/>
<dbReference type="Pfam" id="PF03810">
    <property type="entry name" value="IBN_N"/>
    <property type="match status" value="1"/>
</dbReference>
<dbReference type="PROSITE" id="PS50166">
    <property type="entry name" value="IMPORTIN_B_NT"/>
    <property type="match status" value="1"/>
</dbReference>
<dbReference type="SMART" id="SM00913">
    <property type="entry name" value="IBN_N"/>
    <property type="match status" value="1"/>
</dbReference>
<organism evidence="7 8">
    <name type="scientific">Tritrichomonas musculus</name>
    <dbReference type="NCBI Taxonomy" id="1915356"/>
    <lineage>
        <taxon>Eukaryota</taxon>
        <taxon>Metamonada</taxon>
        <taxon>Parabasalia</taxon>
        <taxon>Tritrichomonadida</taxon>
        <taxon>Tritrichomonadidae</taxon>
        <taxon>Tritrichomonas</taxon>
    </lineage>
</organism>
<evidence type="ECO:0000256" key="4">
    <source>
        <dbReference type="ARBA" id="ARBA00022927"/>
    </source>
</evidence>
<evidence type="ECO:0000256" key="2">
    <source>
        <dbReference type="ARBA" id="ARBA00009466"/>
    </source>
</evidence>
<dbReference type="Pfam" id="PF08389">
    <property type="entry name" value="Xpo1"/>
    <property type="match status" value="1"/>
</dbReference>
<evidence type="ECO:0000256" key="5">
    <source>
        <dbReference type="ARBA" id="ARBA00023242"/>
    </source>
</evidence>
<evidence type="ECO:0000313" key="7">
    <source>
        <dbReference type="EMBL" id="KAK8866823.1"/>
    </source>
</evidence>
<dbReference type="InterPro" id="IPR016024">
    <property type="entry name" value="ARM-type_fold"/>
</dbReference>
<dbReference type="InterPro" id="IPR045065">
    <property type="entry name" value="XPO1/5"/>
</dbReference>
<keyword evidence="3" id="KW-0813">Transport</keyword>
<comment type="caution">
    <text evidence="7">The sequence shown here is derived from an EMBL/GenBank/DDBJ whole genome shotgun (WGS) entry which is preliminary data.</text>
</comment>
<reference evidence="7 8" key="1">
    <citation type="submission" date="2024-04" db="EMBL/GenBank/DDBJ databases">
        <title>Tritrichomonas musculus Genome.</title>
        <authorList>
            <person name="Alves-Ferreira E."/>
            <person name="Grigg M."/>
            <person name="Lorenzi H."/>
            <person name="Galac M."/>
        </authorList>
    </citation>
    <scope>NUCLEOTIDE SEQUENCE [LARGE SCALE GENOMIC DNA]</scope>
    <source>
        <strain evidence="7 8">EAF2021</strain>
    </source>
</reference>
<dbReference type="Proteomes" id="UP001470230">
    <property type="component" value="Unassembled WGS sequence"/>
</dbReference>
<protein>
    <recommendedName>
        <fullName evidence="6">Importin N-terminal domain-containing protein</fullName>
    </recommendedName>
</protein>
<dbReference type="Pfam" id="PF18787">
    <property type="entry name" value="CRM1_repeat_3"/>
    <property type="match status" value="1"/>
</dbReference>
<name>A0ABR2IQA0_9EUKA</name>
<dbReference type="Pfam" id="PF18784">
    <property type="entry name" value="CRM1_repeat_2"/>
    <property type="match status" value="1"/>
</dbReference>
<accession>A0ABR2IQA0</accession>
<dbReference type="InterPro" id="IPR040485">
    <property type="entry name" value="XPO1_repeat_3"/>
</dbReference>
<comment type="subcellular location">
    <subcellularLocation>
        <location evidence="1">Nucleus</location>
    </subcellularLocation>
</comment>
<keyword evidence="5" id="KW-0539">Nucleus</keyword>